<gene>
    <name evidence="3" type="ORF">M5D96_007009</name>
</gene>
<dbReference type="PANTHER" id="PTHR16489">
    <property type="entry name" value="GH11727P"/>
    <property type="match status" value="1"/>
</dbReference>
<evidence type="ECO:0000313" key="4">
    <source>
        <dbReference type="Proteomes" id="UP001059596"/>
    </source>
</evidence>
<keyword evidence="4" id="KW-1185">Reference proteome</keyword>
<dbReference type="GO" id="GO:0000164">
    <property type="term" value="C:protein phosphatase type 1 complex"/>
    <property type="evidence" value="ECO:0007669"/>
    <property type="project" value="TreeGrafter"/>
</dbReference>
<dbReference type="OrthoDB" id="5976067at2759"/>
<evidence type="ECO:0000256" key="2">
    <source>
        <dbReference type="SAM" id="SignalP"/>
    </source>
</evidence>
<organism evidence="3 4">
    <name type="scientific">Drosophila gunungcola</name>
    <name type="common">fruit fly</name>
    <dbReference type="NCBI Taxonomy" id="103775"/>
    <lineage>
        <taxon>Eukaryota</taxon>
        <taxon>Metazoa</taxon>
        <taxon>Ecdysozoa</taxon>
        <taxon>Arthropoda</taxon>
        <taxon>Hexapoda</taxon>
        <taxon>Insecta</taxon>
        <taxon>Pterygota</taxon>
        <taxon>Neoptera</taxon>
        <taxon>Endopterygota</taxon>
        <taxon>Diptera</taxon>
        <taxon>Brachycera</taxon>
        <taxon>Muscomorpha</taxon>
        <taxon>Ephydroidea</taxon>
        <taxon>Drosophilidae</taxon>
        <taxon>Drosophila</taxon>
        <taxon>Sophophora</taxon>
    </lineage>
</organism>
<dbReference type="EMBL" id="JAMKOV010000005">
    <property type="protein sequence ID" value="KAI8039589.1"/>
    <property type="molecule type" value="Genomic_DNA"/>
</dbReference>
<dbReference type="Proteomes" id="UP001059596">
    <property type="component" value="Unassembled WGS sequence"/>
</dbReference>
<feature type="chain" id="PRO_5040112858" description="Protein phosphatase 1 regulatory subunit 15A/B C-terminal domain-containing protein" evidence="2">
    <location>
        <begin position="24"/>
        <end position="326"/>
    </location>
</feature>
<sequence>MSKFHTLMGALFDPFLFVLRLIANMSSPIYEHYRFGPTPRPLSTGSLWKPNKVHKEPEAKAKPLEVPEDLLIPPMQSDPLDPLATMMSFKLMAMDVVSQMQTALHKCVNAQSPPGAKMAGLELDALRRCVPSSCYFFIDLHPHPQPSFKEPAEECPTSQVASDRNNNAGSSGAASAKGDRLQRQRSISECSEDSFICFEDDAEEEDREDDEVDDDDEEDDDDDDDSSVQFTACGEDEDTEEIEPCECSNDSSTSVKKVRFNMKPEVHVMLAWDYAYRAARKSEWQVMARDRDRFQQRIRRISPILNAVLSPIHRETVYQARFLHED</sequence>
<name>A0A9Q0BQ17_9MUSC</name>
<dbReference type="InterPro" id="IPR051254">
    <property type="entry name" value="PPP1R15"/>
</dbReference>
<dbReference type="GO" id="GO:0019888">
    <property type="term" value="F:protein phosphatase regulator activity"/>
    <property type="evidence" value="ECO:0007669"/>
    <property type="project" value="TreeGrafter"/>
</dbReference>
<evidence type="ECO:0000313" key="3">
    <source>
        <dbReference type="EMBL" id="KAI8039589.1"/>
    </source>
</evidence>
<proteinExistence type="predicted"/>
<comment type="caution">
    <text evidence="3">The sequence shown here is derived from an EMBL/GenBank/DDBJ whole genome shotgun (WGS) entry which is preliminary data.</text>
</comment>
<dbReference type="GO" id="GO:0034976">
    <property type="term" value="P:response to endoplasmic reticulum stress"/>
    <property type="evidence" value="ECO:0007669"/>
    <property type="project" value="TreeGrafter"/>
</dbReference>
<feature type="compositionally biased region" description="Low complexity" evidence="1">
    <location>
        <begin position="165"/>
        <end position="176"/>
    </location>
</feature>
<evidence type="ECO:0008006" key="5">
    <source>
        <dbReference type="Google" id="ProtNLM"/>
    </source>
</evidence>
<feature type="compositionally biased region" description="Acidic residues" evidence="1">
    <location>
        <begin position="234"/>
        <end position="244"/>
    </location>
</feature>
<feature type="region of interest" description="Disordered" evidence="1">
    <location>
        <begin position="148"/>
        <end position="251"/>
    </location>
</feature>
<feature type="compositionally biased region" description="Acidic residues" evidence="1">
    <location>
        <begin position="198"/>
        <end position="226"/>
    </location>
</feature>
<keyword evidence="2" id="KW-0732">Signal</keyword>
<evidence type="ECO:0000256" key="1">
    <source>
        <dbReference type="SAM" id="MobiDB-lite"/>
    </source>
</evidence>
<dbReference type="PANTHER" id="PTHR16489:SF12">
    <property type="entry name" value="GH11727P"/>
    <property type="match status" value="1"/>
</dbReference>
<feature type="signal peptide" evidence="2">
    <location>
        <begin position="1"/>
        <end position="23"/>
    </location>
</feature>
<reference evidence="3" key="1">
    <citation type="journal article" date="2023" name="Genome Biol. Evol.">
        <title>Long-read-based Genome Assembly of Drosophila gunungcola Reveals Fewer Chemosensory Genes in Flower-breeding Species.</title>
        <authorList>
            <person name="Negi A."/>
            <person name="Liao B.Y."/>
            <person name="Yeh S.D."/>
        </authorList>
    </citation>
    <scope>NUCLEOTIDE SEQUENCE</scope>
    <source>
        <strain evidence="3">Sukarami</strain>
    </source>
</reference>
<dbReference type="GO" id="GO:0005783">
    <property type="term" value="C:endoplasmic reticulum"/>
    <property type="evidence" value="ECO:0007669"/>
    <property type="project" value="TreeGrafter"/>
</dbReference>
<accession>A0A9Q0BQ17</accession>
<dbReference type="AlphaFoldDB" id="A0A9Q0BQ17"/>
<protein>
    <recommendedName>
        <fullName evidence="5">Protein phosphatase 1 regulatory subunit 15A/B C-terminal domain-containing protein</fullName>
    </recommendedName>
</protein>